<dbReference type="EMBL" id="CP035631">
    <property type="protein sequence ID" value="WFF43518.1"/>
    <property type="molecule type" value="Genomic_DNA"/>
</dbReference>
<evidence type="ECO:0000313" key="2">
    <source>
        <dbReference type="Proteomes" id="UP001321526"/>
    </source>
</evidence>
<dbReference type="Proteomes" id="UP001321526">
    <property type="component" value="Chromosome"/>
</dbReference>
<evidence type="ECO:0000313" key="1">
    <source>
        <dbReference type="EMBL" id="WFF43518.1"/>
    </source>
</evidence>
<gene>
    <name evidence="1" type="ORF">EVC62_06470</name>
</gene>
<dbReference type="InterPro" id="IPR011673">
    <property type="entry name" value="DUF1615"/>
</dbReference>
<accession>A0ABY8FL21</accession>
<reference evidence="1 2" key="1">
    <citation type="submission" date="2019-01" db="EMBL/GenBank/DDBJ databases">
        <title>Genome sequence of Salinicola endophyticus REST5.</title>
        <authorList>
            <person name="Nascimento F.X."/>
        </authorList>
    </citation>
    <scope>NUCLEOTIDE SEQUENCE [LARGE SCALE GENOMIC DNA]</scope>
    <source>
        <strain evidence="1 2">REST5</strain>
    </source>
</reference>
<dbReference type="Pfam" id="PF07759">
    <property type="entry name" value="DUF1615"/>
    <property type="match status" value="1"/>
</dbReference>
<name>A0ABY8FL21_9GAMM</name>
<protein>
    <submittedName>
        <fullName evidence="1">DUF1615 domain-containing protein</fullName>
    </submittedName>
</protein>
<sequence>METRVPTSLLSPFALALPAGRPRPEARYRDRVRRASRRWLGVALLALLAGCSSQAPQPGFEQPPASVKQQLVTLMPAGTQDRDGWATDITAAFAAQNLPATRENLCATLAVIGQESTFDADPQVPHLARIAREEIERRAEALHVPGFLLAAGLKLTSPTGETYAERLDRVRSERQLSELYEDFISMAPLGQELFGGLNPVHTGGPMQVSVAFAEAHAAGYPYPIDDSIRHEVFTRRGGVYFGIAHLLGYPAHYTDLRYRFADYNAGWYASRNAAFQAAVSQLSGIPLALDGDLIIPGSRQAGQTELAVRTLKGRLGMDDGEIRDALEKEDSLDFERTALYEKVRSLAEQQEGQPTPYARLPGIKLESPKITRNLTTAWFAKRVEARWQQCMRR</sequence>
<proteinExistence type="predicted"/>
<keyword evidence="2" id="KW-1185">Reference proteome</keyword>
<organism evidence="1 2">
    <name type="scientific">Salinicola endophyticus</name>
    <dbReference type="NCBI Taxonomy" id="1949083"/>
    <lineage>
        <taxon>Bacteria</taxon>
        <taxon>Pseudomonadati</taxon>
        <taxon>Pseudomonadota</taxon>
        <taxon>Gammaproteobacteria</taxon>
        <taxon>Oceanospirillales</taxon>
        <taxon>Halomonadaceae</taxon>
        <taxon>Salinicola</taxon>
    </lineage>
</organism>